<gene>
    <name evidence="3" type="ORF">NZH93_17055</name>
</gene>
<feature type="domain" description="Thiolase N-terminal" evidence="1">
    <location>
        <begin position="8"/>
        <end position="234"/>
    </location>
</feature>
<accession>A0A9X2VL79</accession>
<dbReference type="GO" id="GO:0016747">
    <property type="term" value="F:acyltransferase activity, transferring groups other than amino-acyl groups"/>
    <property type="evidence" value="ECO:0007669"/>
    <property type="project" value="InterPro"/>
</dbReference>
<dbReference type="SUPFAM" id="SSF53901">
    <property type="entry name" value="Thiolase-like"/>
    <property type="match status" value="2"/>
</dbReference>
<comment type="caution">
    <text evidence="3">The sequence shown here is derived from an EMBL/GenBank/DDBJ whole genome shotgun (WGS) entry which is preliminary data.</text>
</comment>
<organism evidence="3 4">
    <name type="scientific">Umezawaea endophytica</name>
    <dbReference type="NCBI Taxonomy" id="1654476"/>
    <lineage>
        <taxon>Bacteria</taxon>
        <taxon>Bacillati</taxon>
        <taxon>Actinomycetota</taxon>
        <taxon>Actinomycetes</taxon>
        <taxon>Pseudonocardiales</taxon>
        <taxon>Pseudonocardiaceae</taxon>
        <taxon>Umezawaea</taxon>
    </lineage>
</organism>
<dbReference type="CDD" id="cd00829">
    <property type="entry name" value="SCP-x_thiolase"/>
    <property type="match status" value="1"/>
</dbReference>
<dbReference type="InterPro" id="IPR002155">
    <property type="entry name" value="Thiolase"/>
</dbReference>
<evidence type="ECO:0000259" key="2">
    <source>
        <dbReference type="Pfam" id="PF22691"/>
    </source>
</evidence>
<dbReference type="Proteomes" id="UP001141259">
    <property type="component" value="Unassembled WGS sequence"/>
</dbReference>
<dbReference type="InterPro" id="IPR016039">
    <property type="entry name" value="Thiolase-like"/>
</dbReference>
<dbReference type="NCBIfam" id="NF004936">
    <property type="entry name" value="PRK06289.1"/>
    <property type="match status" value="1"/>
</dbReference>
<dbReference type="InterPro" id="IPR055140">
    <property type="entry name" value="Thiolase_C_2"/>
</dbReference>
<keyword evidence="4" id="KW-1185">Reference proteome</keyword>
<reference evidence="3" key="1">
    <citation type="submission" date="2022-08" db="EMBL/GenBank/DDBJ databases">
        <authorList>
            <person name="Tistechok S."/>
            <person name="Samborskyy M."/>
            <person name="Roman I."/>
        </authorList>
    </citation>
    <scope>NUCLEOTIDE SEQUENCE</scope>
    <source>
        <strain evidence="3">DSM 103496</strain>
    </source>
</reference>
<dbReference type="PANTHER" id="PTHR42870">
    <property type="entry name" value="ACETYL-COA C-ACETYLTRANSFERASE"/>
    <property type="match status" value="1"/>
</dbReference>
<feature type="domain" description="Thiolase C-terminal" evidence="2">
    <location>
        <begin position="271"/>
        <end position="406"/>
    </location>
</feature>
<dbReference type="EMBL" id="JANYMP010000007">
    <property type="protein sequence ID" value="MCS7478572.1"/>
    <property type="molecule type" value="Genomic_DNA"/>
</dbReference>
<dbReference type="Pfam" id="PF00108">
    <property type="entry name" value="Thiolase_N"/>
    <property type="match status" value="1"/>
</dbReference>
<dbReference type="PANTHER" id="PTHR42870:SF1">
    <property type="entry name" value="NON-SPECIFIC LIPID-TRANSFER PROTEIN-LIKE 2"/>
    <property type="match status" value="1"/>
</dbReference>
<dbReference type="RefSeq" id="WP_259624078.1">
    <property type="nucleotide sequence ID" value="NZ_JANYMP010000007.1"/>
</dbReference>
<protein>
    <submittedName>
        <fullName evidence="3">Acetyl-CoA acetyltransferase</fullName>
    </submittedName>
</protein>
<proteinExistence type="predicted"/>
<dbReference type="Gene3D" id="3.40.47.10">
    <property type="match status" value="1"/>
</dbReference>
<dbReference type="InterPro" id="IPR020616">
    <property type="entry name" value="Thiolase_N"/>
</dbReference>
<dbReference type="PIRSF" id="PIRSF000429">
    <property type="entry name" value="Ac-CoA_Ac_transf"/>
    <property type="match status" value="1"/>
</dbReference>
<evidence type="ECO:0000313" key="3">
    <source>
        <dbReference type="EMBL" id="MCS7478572.1"/>
    </source>
</evidence>
<evidence type="ECO:0000259" key="1">
    <source>
        <dbReference type="Pfam" id="PF00108"/>
    </source>
</evidence>
<name>A0A9X2VL79_9PSEU</name>
<dbReference type="AlphaFoldDB" id="A0A9X2VL79"/>
<dbReference type="Pfam" id="PF22691">
    <property type="entry name" value="Thiolase_C_1"/>
    <property type="match status" value="1"/>
</dbReference>
<evidence type="ECO:0000313" key="4">
    <source>
        <dbReference type="Proteomes" id="UP001141259"/>
    </source>
</evidence>
<sequence>MAVDEIWLVGGYQTDFARNLTREGLDVADLAGEAVRETLAAAHLTPAHVGVVHVGNAFGQLFTGQGHFGALPATVEPDLWGVPASRHEGACASGSLAALAAMADLESGRYDCALVLGVEVEKTVPGDVGTRHMGAAAWVGHEGQDAKYLWPHMFSALADEYDRRYGLNADHLLAIAELNTRNARANPLAQTRDWKFTDRSFTTDDEANPLVEGRLRKTDCGPMTDGAAGVVLVTGRFLADHPEIAARPRARILGWGHRTVGLSLEQKLTRSAHDPLVLPHVRATIQDAFGRAGIGGVDDLDLIETHDCFTMSEYAAIDHFGITRPGESWQAVESGDLEIGGRIPVNPGGGLLGGGHPVGATGVRMLVDALKQVTGQAAGYQVPGARRVATLNIGGSTTTTVSFVVGDR</sequence>